<dbReference type="OrthoDB" id="8480773at2"/>
<dbReference type="GO" id="GO:0005829">
    <property type="term" value="C:cytosol"/>
    <property type="evidence" value="ECO:0007669"/>
    <property type="project" value="TreeGrafter"/>
</dbReference>
<evidence type="ECO:0000256" key="7">
    <source>
        <dbReference type="ARBA" id="ARBA00022795"/>
    </source>
</evidence>
<dbReference type="InterPro" id="IPR018035">
    <property type="entry name" value="Flagellar_FliH/T3SS_HrpE"/>
</dbReference>
<dbReference type="GO" id="GO:0009288">
    <property type="term" value="C:bacterial-type flagellum"/>
    <property type="evidence" value="ECO:0007669"/>
    <property type="project" value="InterPro"/>
</dbReference>
<sequence length="259" mass="28917">MSEYDDDLSAAQAKLWDLPFVDDAGREADEANKTNALNRRSDWKYEPPEEEEEIKPPTLEEIEAIRQAAQEEGYAEGKQTGFEEGKAQGYEEGLEAGRQAGHEEGLQQGLDEARSQIEAQSEIWQSLTDNLHAPLNQVTDASRQQLVQLAVALAKTVIRHEVTTNEQVILQALAEGMKALPVNESAYQVHMHPEDVALITEHFGAQKVAEKGWQLIESPSMSRGGCDIVTTTNAVDNSVERRTREVLDRFLLEQGLHRD</sequence>
<gene>
    <name evidence="12" type="primary">fliH</name>
    <name evidence="12" type="ORF">FBQ74_12600</name>
</gene>
<keyword evidence="12" id="KW-0282">Flagellum</keyword>
<evidence type="ECO:0000256" key="1">
    <source>
        <dbReference type="ARBA" id="ARBA00003041"/>
    </source>
</evidence>
<dbReference type="RefSeq" id="WP_139756998.1">
    <property type="nucleotide sequence ID" value="NZ_CP039852.1"/>
</dbReference>
<dbReference type="NCBIfam" id="NF004270">
    <property type="entry name" value="PRK05687.2-1"/>
    <property type="match status" value="1"/>
</dbReference>
<comment type="subcellular location">
    <subcellularLocation>
        <location evidence="2">Cytoplasm</location>
    </subcellularLocation>
</comment>
<proteinExistence type="inferred from homology"/>
<evidence type="ECO:0000256" key="2">
    <source>
        <dbReference type="ARBA" id="ARBA00004496"/>
    </source>
</evidence>
<keyword evidence="8" id="KW-0653">Protein transport</keyword>
<dbReference type="PANTHER" id="PTHR34982:SF1">
    <property type="entry name" value="FLAGELLAR ASSEMBLY PROTEIN FLIH"/>
    <property type="match status" value="1"/>
</dbReference>
<comment type="similarity">
    <text evidence="3">Belongs to the FliH family.</text>
</comment>
<keyword evidence="6" id="KW-0963">Cytoplasm</keyword>
<evidence type="ECO:0000313" key="13">
    <source>
        <dbReference type="Proteomes" id="UP000304912"/>
    </source>
</evidence>
<dbReference type="Proteomes" id="UP000304912">
    <property type="component" value="Chromosome"/>
</dbReference>
<dbReference type="EMBL" id="CP039852">
    <property type="protein sequence ID" value="QCZ94258.1"/>
    <property type="molecule type" value="Genomic_DNA"/>
</dbReference>
<evidence type="ECO:0000256" key="8">
    <source>
        <dbReference type="ARBA" id="ARBA00022927"/>
    </source>
</evidence>
<feature type="domain" description="Flagellar assembly protein FliH/Type III secretion system HrpE" evidence="11">
    <location>
        <begin position="125"/>
        <end position="245"/>
    </location>
</feature>
<evidence type="ECO:0000256" key="3">
    <source>
        <dbReference type="ARBA" id="ARBA00006602"/>
    </source>
</evidence>
<evidence type="ECO:0000256" key="10">
    <source>
        <dbReference type="SAM" id="MobiDB-lite"/>
    </source>
</evidence>
<dbReference type="GO" id="GO:0044781">
    <property type="term" value="P:bacterial-type flagellum organization"/>
    <property type="evidence" value="ECO:0007669"/>
    <property type="project" value="UniProtKB-KW"/>
</dbReference>
<feature type="region of interest" description="Disordered" evidence="10">
    <location>
        <begin position="27"/>
        <end position="60"/>
    </location>
</feature>
<keyword evidence="13" id="KW-1185">Reference proteome</keyword>
<accession>A0A5B7YFE6</accession>
<dbReference type="PANTHER" id="PTHR34982">
    <property type="entry name" value="YOP PROTEINS TRANSLOCATION PROTEIN L"/>
    <property type="match status" value="1"/>
</dbReference>
<keyword evidence="7" id="KW-1005">Bacterial flagellum biogenesis</keyword>
<dbReference type="InterPro" id="IPR000563">
    <property type="entry name" value="Flag_FliH"/>
</dbReference>
<dbReference type="Pfam" id="PF02108">
    <property type="entry name" value="FliH"/>
    <property type="match status" value="1"/>
</dbReference>
<evidence type="ECO:0000256" key="9">
    <source>
        <dbReference type="ARBA" id="ARBA00023225"/>
    </source>
</evidence>
<dbReference type="InterPro" id="IPR051472">
    <property type="entry name" value="T3SS_Stator/FliH"/>
</dbReference>
<dbReference type="GO" id="GO:0071973">
    <property type="term" value="P:bacterial-type flagellum-dependent cell motility"/>
    <property type="evidence" value="ECO:0007669"/>
    <property type="project" value="InterPro"/>
</dbReference>
<evidence type="ECO:0000256" key="4">
    <source>
        <dbReference type="ARBA" id="ARBA00016507"/>
    </source>
</evidence>
<dbReference type="KEGG" id="salk:FBQ74_12600"/>
<keyword evidence="12" id="KW-0969">Cilium</keyword>
<keyword evidence="5" id="KW-0813">Transport</keyword>
<comment type="function">
    <text evidence="1">Needed for flagellar regrowth and assembly.</text>
</comment>
<dbReference type="GO" id="GO:0003774">
    <property type="term" value="F:cytoskeletal motor activity"/>
    <property type="evidence" value="ECO:0007669"/>
    <property type="project" value="InterPro"/>
</dbReference>
<protein>
    <recommendedName>
        <fullName evidence="4">Flagellar assembly protein FliH</fullName>
    </recommendedName>
</protein>
<organism evidence="12 13">
    <name type="scientific">Salinimonas iocasae</name>
    <dbReference type="NCBI Taxonomy" id="2572577"/>
    <lineage>
        <taxon>Bacteria</taxon>
        <taxon>Pseudomonadati</taxon>
        <taxon>Pseudomonadota</taxon>
        <taxon>Gammaproteobacteria</taxon>
        <taxon>Alteromonadales</taxon>
        <taxon>Alteromonadaceae</taxon>
        <taxon>Alteromonas/Salinimonas group</taxon>
        <taxon>Salinimonas</taxon>
    </lineage>
</organism>
<keyword evidence="12" id="KW-0966">Cell projection</keyword>
<evidence type="ECO:0000259" key="11">
    <source>
        <dbReference type="Pfam" id="PF02108"/>
    </source>
</evidence>
<dbReference type="GO" id="GO:0015031">
    <property type="term" value="P:protein transport"/>
    <property type="evidence" value="ECO:0007669"/>
    <property type="project" value="UniProtKB-KW"/>
</dbReference>
<reference evidence="12 13" key="1">
    <citation type="submission" date="2019-04" db="EMBL/GenBank/DDBJ databases">
        <title>Salinimonas iocasae sp. nov., a halophilic bacterium isolated from the outer tube casing of tubeworms in Okinawa Trough.</title>
        <authorList>
            <person name="Zhang H."/>
            <person name="Wang H."/>
            <person name="Li C."/>
        </authorList>
    </citation>
    <scope>NUCLEOTIDE SEQUENCE [LARGE SCALE GENOMIC DNA]</scope>
    <source>
        <strain evidence="12 13">KX18D6</strain>
    </source>
</reference>
<dbReference type="PRINTS" id="PR01003">
    <property type="entry name" value="FLGFLIH"/>
</dbReference>
<name>A0A5B7YFE6_9ALTE</name>
<evidence type="ECO:0000313" key="12">
    <source>
        <dbReference type="EMBL" id="QCZ94258.1"/>
    </source>
</evidence>
<dbReference type="AlphaFoldDB" id="A0A5B7YFE6"/>
<evidence type="ECO:0000256" key="6">
    <source>
        <dbReference type="ARBA" id="ARBA00022490"/>
    </source>
</evidence>
<keyword evidence="9" id="KW-1006">Bacterial flagellum protein export</keyword>
<evidence type="ECO:0000256" key="5">
    <source>
        <dbReference type="ARBA" id="ARBA00022448"/>
    </source>
</evidence>